<evidence type="ECO:0000256" key="12">
    <source>
        <dbReference type="ARBA" id="ARBA00023157"/>
    </source>
</evidence>
<evidence type="ECO:0000256" key="5">
    <source>
        <dbReference type="ARBA" id="ARBA00022692"/>
    </source>
</evidence>
<dbReference type="GO" id="GO:0030246">
    <property type="term" value="F:carbohydrate binding"/>
    <property type="evidence" value="ECO:0007669"/>
    <property type="project" value="UniProtKB-KW"/>
</dbReference>
<dbReference type="PROSITE" id="PS00107">
    <property type="entry name" value="PROTEIN_KINASE_ATP"/>
    <property type="match status" value="1"/>
</dbReference>
<keyword evidence="13" id="KW-0325">Glycoprotein</keyword>
<feature type="signal peptide" evidence="19">
    <location>
        <begin position="1"/>
        <end position="24"/>
    </location>
</feature>
<dbReference type="Pfam" id="PF08276">
    <property type="entry name" value="PAN_2"/>
    <property type="match status" value="1"/>
</dbReference>
<evidence type="ECO:0000256" key="19">
    <source>
        <dbReference type="SAM" id="SignalP"/>
    </source>
</evidence>
<evidence type="ECO:0000256" key="13">
    <source>
        <dbReference type="ARBA" id="ARBA00023180"/>
    </source>
</evidence>
<dbReference type="Pfam" id="PF00954">
    <property type="entry name" value="S_locus_glycop"/>
    <property type="match status" value="1"/>
</dbReference>
<protein>
    <recommendedName>
        <fullName evidence="16">Receptor-like serine/threonine-protein kinase</fullName>
        <ecNumber evidence="16">2.7.11.1</ecNumber>
    </recommendedName>
</protein>
<evidence type="ECO:0000259" key="22">
    <source>
        <dbReference type="PROSITE" id="PS50948"/>
    </source>
</evidence>
<dbReference type="PIRSF" id="PIRSF000641">
    <property type="entry name" value="SRK"/>
    <property type="match status" value="1"/>
</dbReference>
<dbReference type="InterPro" id="IPR008271">
    <property type="entry name" value="Ser/Thr_kinase_AS"/>
</dbReference>
<evidence type="ECO:0000256" key="16">
    <source>
        <dbReference type="PIRNR" id="PIRNR000641"/>
    </source>
</evidence>
<dbReference type="GO" id="GO:0106310">
    <property type="term" value="F:protein serine kinase activity"/>
    <property type="evidence" value="ECO:0007669"/>
    <property type="project" value="RHEA"/>
</dbReference>
<dbReference type="EMBL" id="QPKB01000007">
    <property type="protein sequence ID" value="RWR88177.1"/>
    <property type="molecule type" value="Genomic_DNA"/>
</dbReference>
<keyword evidence="10 18" id="KW-1133">Transmembrane helix</keyword>
<evidence type="ECO:0000256" key="3">
    <source>
        <dbReference type="ARBA" id="ARBA00022527"/>
    </source>
</evidence>
<dbReference type="EC" id="2.7.11.1" evidence="16"/>
<dbReference type="PROSITE" id="PS50948">
    <property type="entry name" value="PAN"/>
    <property type="match status" value="1"/>
</dbReference>
<evidence type="ECO:0000256" key="4">
    <source>
        <dbReference type="ARBA" id="ARBA00022679"/>
    </source>
</evidence>
<dbReference type="GO" id="GO:0005886">
    <property type="term" value="C:plasma membrane"/>
    <property type="evidence" value="ECO:0007669"/>
    <property type="project" value="UniProtKB-SubCell"/>
</dbReference>
<dbReference type="PANTHER" id="PTHR27002:SF932">
    <property type="entry name" value="RECEPTOR-LIKE SERINE_THREONINE-PROTEIN KINASE"/>
    <property type="match status" value="1"/>
</dbReference>
<evidence type="ECO:0000259" key="21">
    <source>
        <dbReference type="PROSITE" id="PS50927"/>
    </source>
</evidence>
<dbReference type="SMART" id="SM00473">
    <property type="entry name" value="PAN_AP"/>
    <property type="match status" value="1"/>
</dbReference>
<dbReference type="InterPro" id="IPR001245">
    <property type="entry name" value="Ser-Thr/Tyr_kinase_cat_dom"/>
</dbReference>
<dbReference type="InterPro" id="IPR017441">
    <property type="entry name" value="Protein_kinase_ATP_BS"/>
</dbReference>
<dbReference type="SMART" id="SM00108">
    <property type="entry name" value="B_lectin"/>
    <property type="match status" value="1"/>
</dbReference>
<dbReference type="PROSITE" id="PS50011">
    <property type="entry name" value="PROTEIN_KINASE_DOM"/>
    <property type="match status" value="1"/>
</dbReference>
<dbReference type="Proteomes" id="UP000283530">
    <property type="component" value="Unassembled WGS sequence"/>
</dbReference>
<dbReference type="GO" id="GO:0004674">
    <property type="term" value="F:protein serine/threonine kinase activity"/>
    <property type="evidence" value="ECO:0007669"/>
    <property type="project" value="UniProtKB-KW"/>
</dbReference>
<dbReference type="SUPFAM" id="SSF51110">
    <property type="entry name" value="alpha-D-mannose-specific plant lectins"/>
    <property type="match status" value="1"/>
</dbReference>
<feature type="binding site" evidence="17">
    <location>
        <position position="526"/>
    </location>
    <ligand>
        <name>ATP</name>
        <dbReference type="ChEBI" id="CHEBI:30616"/>
    </ligand>
</feature>
<keyword evidence="4 16" id="KW-0808">Transferase</keyword>
<keyword evidence="12" id="KW-1015">Disulfide bond</keyword>
<dbReference type="Pfam" id="PF07714">
    <property type="entry name" value="PK_Tyr_Ser-Thr"/>
    <property type="match status" value="1"/>
</dbReference>
<sequence length="807" mass="89953">MACLKSSLSLLVAAALIFLPLCTSIDIITPIQSLRDGETLVSAGKKFALGFFSPGNSKNRYVGIWYNNIPDPTIVWTANRENPVRNSSGVLTINGGNLVLVDGGHNNDSILWSTNVSIVPKSSSATLTDSGNLILRDDDQSILWESFDYPTNTFLPGMRVRLDRAGLNPVLTSWKSEDDPATGEFSVGLNPRDMPQFFLRKGSDLIWRSGPWNGQKFGGVPSLDRSSVPNVANDDEIYYPYISNDTSIISRSVLEDSGVFKRLMWSDKNRRWTQLWVALQDGCDRYGNCGVYGSCDPNRLAECSCLRGFEPKTPRDWSLRDWSDGCVRSRPLDCGGKGDGFLKLANVKVPDTAGSRVELGLSLEACKEECLKTCSCTAYANANGSGKGSGCVIWYGNLIDIKAFGDSDEGLDLHTRVAASELGGFQDKRKLLVTIFIVIPVVLSFVLCGYCWWRKRKGCKMNERHETDFNENATEENGKGSELPIFSLGVIAAATNNFSESNMLGKGGFGVVYKGQLLNGQEIAVKRLCNNSGQGIQEFKTEVTLIAKLQHKNLVRLLGFCMSRREKILIYEYMQNKSLDSHIFDQRSVTLDWRKRFNIIIGIARGILYLHEDSRFRIIHRDLKVSNILLDDDINPKISDFGMARIFGGNQIQANTNRVVGTYGYMSPEYAMNGLFSIKSDVFSFGVILFEIISGRRNNYYSDRHSMSLIGHVWELWKESKILDLIDPSISTSASESEVLRCIQVGLLCVQQKAKDRPTMSSVVFMLSNETTMASPKQPAFCFEKESFSDNHYCSVNEVTITKMEAR</sequence>
<evidence type="ECO:0000256" key="10">
    <source>
        <dbReference type="ARBA" id="ARBA00022989"/>
    </source>
</evidence>
<comment type="catalytic activity">
    <reaction evidence="14 16">
        <text>L-threonyl-[protein] + ATP = O-phospho-L-threonyl-[protein] + ADP + H(+)</text>
        <dbReference type="Rhea" id="RHEA:46608"/>
        <dbReference type="Rhea" id="RHEA-COMP:11060"/>
        <dbReference type="Rhea" id="RHEA-COMP:11605"/>
        <dbReference type="ChEBI" id="CHEBI:15378"/>
        <dbReference type="ChEBI" id="CHEBI:30013"/>
        <dbReference type="ChEBI" id="CHEBI:30616"/>
        <dbReference type="ChEBI" id="CHEBI:61977"/>
        <dbReference type="ChEBI" id="CHEBI:456216"/>
        <dbReference type="EC" id="2.7.11.1"/>
    </reaction>
</comment>
<dbReference type="Gene3D" id="2.90.10.10">
    <property type="entry name" value="Bulb-type lectin domain"/>
    <property type="match status" value="1"/>
</dbReference>
<dbReference type="InterPro" id="IPR021820">
    <property type="entry name" value="S-locus_recpt_kinase_C"/>
</dbReference>
<feature type="chain" id="PRO_5019532107" description="Receptor-like serine/threonine-protein kinase" evidence="19">
    <location>
        <begin position="25"/>
        <end position="807"/>
    </location>
</feature>
<keyword evidence="6 19" id="KW-0732">Signal</keyword>
<evidence type="ECO:0000256" key="18">
    <source>
        <dbReference type="SAM" id="Phobius"/>
    </source>
</evidence>
<feature type="domain" description="Bulb-type lectin" evidence="21">
    <location>
        <begin position="25"/>
        <end position="148"/>
    </location>
</feature>
<evidence type="ECO:0000256" key="11">
    <source>
        <dbReference type="ARBA" id="ARBA00023136"/>
    </source>
</evidence>
<keyword evidence="2" id="KW-1003">Cell membrane</keyword>
<evidence type="ECO:0000313" key="24">
    <source>
        <dbReference type="Proteomes" id="UP000283530"/>
    </source>
</evidence>
<dbReference type="SUPFAM" id="SSF56112">
    <property type="entry name" value="Protein kinase-like (PK-like)"/>
    <property type="match status" value="1"/>
</dbReference>
<dbReference type="InterPro" id="IPR000719">
    <property type="entry name" value="Prot_kinase_dom"/>
</dbReference>
<comment type="subcellular location">
    <subcellularLocation>
        <location evidence="1">Cell membrane</location>
        <topology evidence="1">Single-pass type I membrane protein</topology>
    </subcellularLocation>
</comment>
<dbReference type="Gene3D" id="1.10.510.10">
    <property type="entry name" value="Transferase(Phosphotransferase) domain 1"/>
    <property type="match status" value="1"/>
</dbReference>
<comment type="catalytic activity">
    <reaction evidence="15 16">
        <text>L-seryl-[protein] + ATP = O-phospho-L-seryl-[protein] + ADP + H(+)</text>
        <dbReference type="Rhea" id="RHEA:17989"/>
        <dbReference type="Rhea" id="RHEA-COMP:9863"/>
        <dbReference type="Rhea" id="RHEA-COMP:11604"/>
        <dbReference type="ChEBI" id="CHEBI:15378"/>
        <dbReference type="ChEBI" id="CHEBI:29999"/>
        <dbReference type="ChEBI" id="CHEBI:30616"/>
        <dbReference type="ChEBI" id="CHEBI:83421"/>
        <dbReference type="ChEBI" id="CHEBI:456216"/>
        <dbReference type="EC" id="2.7.11.1"/>
    </reaction>
</comment>
<feature type="domain" description="Apple" evidence="22">
    <location>
        <begin position="334"/>
        <end position="418"/>
    </location>
</feature>
<dbReference type="Pfam" id="PF11883">
    <property type="entry name" value="DUF3403"/>
    <property type="match status" value="1"/>
</dbReference>
<accession>A0A443PBM7</accession>
<dbReference type="InterPro" id="IPR003609">
    <property type="entry name" value="Pan_app"/>
</dbReference>
<feature type="transmembrane region" description="Helical" evidence="18">
    <location>
        <begin position="431"/>
        <end position="453"/>
    </location>
</feature>
<dbReference type="GO" id="GO:0048544">
    <property type="term" value="P:recognition of pollen"/>
    <property type="evidence" value="ECO:0007669"/>
    <property type="project" value="InterPro"/>
</dbReference>
<evidence type="ECO:0000256" key="1">
    <source>
        <dbReference type="ARBA" id="ARBA00004251"/>
    </source>
</evidence>
<evidence type="ECO:0000256" key="7">
    <source>
        <dbReference type="ARBA" id="ARBA00022741"/>
    </source>
</evidence>
<keyword evidence="11 18" id="KW-0472">Membrane</keyword>
<dbReference type="FunFam" id="1.10.510.10:FF:000060">
    <property type="entry name" value="G-type lectin S-receptor-like serine/threonine-protein kinase"/>
    <property type="match status" value="1"/>
</dbReference>
<evidence type="ECO:0000313" key="23">
    <source>
        <dbReference type="EMBL" id="RWR88177.1"/>
    </source>
</evidence>
<dbReference type="PROSITE" id="PS00108">
    <property type="entry name" value="PROTEIN_KINASE_ST"/>
    <property type="match status" value="1"/>
</dbReference>
<dbReference type="FunFam" id="2.90.10.10:FF:000001">
    <property type="entry name" value="G-type lectin S-receptor-like serine/threonine-protein kinase"/>
    <property type="match status" value="1"/>
</dbReference>
<evidence type="ECO:0000256" key="6">
    <source>
        <dbReference type="ARBA" id="ARBA00022729"/>
    </source>
</evidence>
<dbReference type="PROSITE" id="PS50927">
    <property type="entry name" value="BULB_LECTIN"/>
    <property type="match status" value="1"/>
</dbReference>
<evidence type="ECO:0000256" key="14">
    <source>
        <dbReference type="ARBA" id="ARBA00047899"/>
    </source>
</evidence>
<evidence type="ECO:0000259" key="20">
    <source>
        <dbReference type="PROSITE" id="PS50011"/>
    </source>
</evidence>
<keyword evidence="7 16" id="KW-0547">Nucleotide-binding</keyword>
<keyword evidence="5 18" id="KW-0812">Transmembrane</keyword>
<dbReference type="STRING" id="337451.A0A443PBM7"/>
<dbReference type="CDD" id="cd14066">
    <property type="entry name" value="STKc_IRAK"/>
    <property type="match status" value="1"/>
</dbReference>
<dbReference type="InterPro" id="IPR001480">
    <property type="entry name" value="Bulb-type_lectin_dom"/>
</dbReference>
<evidence type="ECO:0000256" key="2">
    <source>
        <dbReference type="ARBA" id="ARBA00022475"/>
    </source>
</evidence>
<dbReference type="FunFam" id="3.30.200.20:FF:000195">
    <property type="entry name" value="G-type lectin S-receptor-like serine/threonine-protein kinase"/>
    <property type="match status" value="1"/>
</dbReference>
<gene>
    <name evidence="23" type="ORF">CKAN_01716600</name>
</gene>
<dbReference type="GO" id="GO:0005524">
    <property type="term" value="F:ATP binding"/>
    <property type="evidence" value="ECO:0007669"/>
    <property type="project" value="UniProtKB-UniRule"/>
</dbReference>
<dbReference type="AlphaFoldDB" id="A0A443PBM7"/>
<feature type="domain" description="Protein kinase" evidence="20">
    <location>
        <begin position="498"/>
        <end position="781"/>
    </location>
</feature>
<evidence type="ECO:0000256" key="8">
    <source>
        <dbReference type="ARBA" id="ARBA00022777"/>
    </source>
</evidence>
<dbReference type="Pfam" id="PF01453">
    <property type="entry name" value="B_lectin"/>
    <property type="match status" value="1"/>
</dbReference>
<dbReference type="CDD" id="cd00028">
    <property type="entry name" value="B_lectin"/>
    <property type="match status" value="1"/>
</dbReference>
<evidence type="ECO:0000256" key="15">
    <source>
        <dbReference type="ARBA" id="ARBA00048679"/>
    </source>
</evidence>
<keyword evidence="3 16" id="KW-0723">Serine/threonine-protein kinase</keyword>
<keyword evidence="8 16" id="KW-0418">Kinase</keyword>
<dbReference type="CDD" id="cd01098">
    <property type="entry name" value="PAN_AP_plant"/>
    <property type="match status" value="1"/>
</dbReference>
<name>A0A443PBM7_9MAGN</name>
<dbReference type="Gene3D" id="3.30.200.20">
    <property type="entry name" value="Phosphorylase Kinase, domain 1"/>
    <property type="match status" value="1"/>
</dbReference>
<reference evidence="23 24" key="1">
    <citation type="journal article" date="2019" name="Nat. Plants">
        <title>Stout camphor tree genome fills gaps in understanding of flowering plant genome evolution.</title>
        <authorList>
            <person name="Chaw S.M."/>
            <person name="Liu Y.C."/>
            <person name="Wu Y.W."/>
            <person name="Wang H.Y."/>
            <person name="Lin C.I."/>
            <person name="Wu C.S."/>
            <person name="Ke H.M."/>
            <person name="Chang L.Y."/>
            <person name="Hsu C.Y."/>
            <person name="Yang H.T."/>
            <person name="Sudianto E."/>
            <person name="Hsu M.H."/>
            <person name="Wu K.P."/>
            <person name="Wang L.N."/>
            <person name="Leebens-Mack J.H."/>
            <person name="Tsai I.J."/>
        </authorList>
    </citation>
    <scope>NUCLEOTIDE SEQUENCE [LARGE SCALE GENOMIC DNA]</scope>
    <source>
        <strain evidence="24">cv. Chaw 1501</strain>
        <tissue evidence="23">Young leaves</tissue>
    </source>
</reference>
<keyword evidence="23" id="KW-0675">Receptor</keyword>
<dbReference type="InterPro" id="IPR036426">
    <property type="entry name" value="Bulb-type_lectin_dom_sf"/>
</dbReference>
<dbReference type="InterPro" id="IPR024171">
    <property type="entry name" value="SRK-like_kinase"/>
</dbReference>
<organism evidence="23 24">
    <name type="scientific">Cinnamomum micranthum f. kanehirae</name>
    <dbReference type="NCBI Taxonomy" id="337451"/>
    <lineage>
        <taxon>Eukaryota</taxon>
        <taxon>Viridiplantae</taxon>
        <taxon>Streptophyta</taxon>
        <taxon>Embryophyta</taxon>
        <taxon>Tracheophyta</taxon>
        <taxon>Spermatophyta</taxon>
        <taxon>Magnoliopsida</taxon>
        <taxon>Magnoliidae</taxon>
        <taxon>Laurales</taxon>
        <taxon>Lauraceae</taxon>
        <taxon>Cinnamomum</taxon>
    </lineage>
</organism>
<dbReference type="PANTHER" id="PTHR27002">
    <property type="entry name" value="RECEPTOR-LIKE SERINE/THREONINE-PROTEIN KINASE SD1-8"/>
    <property type="match status" value="1"/>
</dbReference>
<dbReference type="InterPro" id="IPR000858">
    <property type="entry name" value="S_locus_glycoprot_dom"/>
</dbReference>
<keyword evidence="23" id="KW-0430">Lectin</keyword>
<evidence type="ECO:0000256" key="9">
    <source>
        <dbReference type="ARBA" id="ARBA00022840"/>
    </source>
</evidence>
<dbReference type="InterPro" id="IPR011009">
    <property type="entry name" value="Kinase-like_dom_sf"/>
</dbReference>
<comment type="caution">
    <text evidence="23">The sequence shown here is derived from an EMBL/GenBank/DDBJ whole genome shotgun (WGS) entry which is preliminary data.</text>
</comment>
<dbReference type="SMART" id="SM00220">
    <property type="entry name" value="S_TKc"/>
    <property type="match status" value="1"/>
</dbReference>
<keyword evidence="9 16" id="KW-0067">ATP-binding</keyword>
<dbReference type="OrthoDB" id="785331at2759"/>
<proteinExistence type="inferred from homology"/>
<comment type="similarity">
    <text evidence="16">Belongs to the protein kinase superfamily. Ser/Thr protein kinase family.</text>
</comment>
<evidence type="ECO:0000256" key="17">
    <source>
        <dbReference type="PROSITE-ProRule" id="PRU10141"/>
    </source>
</evidence>
<keyword evidence="24" id="KW-1185">Reference proteome</keyword>